<organism evidence="1 2">
    <name type="scientific">Sphingomonas paeninsulae</name>
    <dbReference type="NCBI Taxonomy" id="2319844"/>
    <lineage>
        <taxon>Bacteria</taxon>
        <taxon>Pseudomonadati</taxon>
        <taxon>Pseudomonadota</taxon>
        <taxon>Alphaproteobacteria</taxon>
        <taxon>Sphingomonadales</taxon>
        <taxon>Sphingomonadaceae</taxon>
        <taxon>Sphingomonas</taxon>
    </lineage>
</organism>
<accession>A0A494T600</accession>
<keyword evidence="1" id="KW-0614">Plasmid</keyword>
<evidence type="ECO:0000313" key="1">
    <source>
        <dbReference type="EMBL" id="AYJ84757.1"/>
    </source>
</evidence>
<geneLocation type="plasmid" evidence="1">
    <name>unnamed1</name>
</geneLocation>
<dbReference type="Proteomes" id="UP000276254">
    <property type="component" value="Plasmid unnamed1"/>
</dbReference>
<dbReference type="EMBL" id="CP032828">
    <property type="protein sequence ID" value="AYJ84757.1"/>
    <property type="molecule type" value="Genomic_DNA"/>
</dbReference>
<dbReference type="KEGG" id="spha:D3Y57_01210"/>
<proteinExistence type="predicted"/>
<protein>
    <submittedName>
        <fullName evidence="1">Uncharacterized protein</fullName>
    </submittedName>
</protein>
<name>A0A494T600_SPHPE</name>
<keyword evidence="2" id="KW-1185">Reference proteome</keyword>
<dbReference type="AlphaFoldDB" id="A0A494T600"/>
<reference evidence="1 2" key="1">
    <citation type="submission" date="2018-09" db="EMBL/GenBank/DDBJ databases">
        <title>Sphingomonas peninsula sp. nov., isolated from fildes peninsula, Antarctic soil.</title>
        <authorList>
            <person name="Yingchao G."/>
        </authorList>
    </citation>
    <scope>NUCLEOTIDE SEQUENCE [LARGE SCALE GENOMIC DNA]</scope>
    <source>
        <strain evidence="1 2">YZ-8</strain>
        <plasmid evidence="1 2">unnamed1</plasmid>
    </source>
</reference>
<sequence length="70" mass="7873">MPAAPELFVRAQEVLDVVLSDRFPRLALSDRDLDPMVPASIDEKHEVRLTFLDLGPVGLTCPRRVDRVDC</sequence>
<evidence type="ECO:0000313" key="2">
    <source>
        <dbReference type="Proteomes" id="UP000276254"/>
    </source>
</evidence>
<gene>
    <name evidence="1" type="ORF">D3Y57_01210</name>
</gene>